<reference evidence="1" key="1">
    <citation type="submission" date="2022-11" db="EMBL/GenBank/DDBJ databases">
        <title>Genome Sequence of Nemania bipapillata.</title>
        <authorList>
            <person name="Buettner E."/>
        </authorList>
    </citation>
    <scope>NUCLEOTIDE SEQUENCE</scope>
    <source>
        <strain evidence="1">CP14</strain>
    </source>
</reference>
<evidence type="ECO:0000313" key="1">
    <source>
        <dbReference type="EMBL" id="KAJ8114251.1"/>
    </source>
</evidence>
<keyword evidence="2" id="KW-1185">Reference proteome</keyword>
<evidence type="ECO:0000313" key="2">
    <source>
        <dbReference type="Proteomes" id="UP001153334"/>
    </source>
</evidence>
<protein>
    <submittedName>
        <fullName evidence="1">Uncharacterized protein</fullName>
    </submittedName>
</protein>
<dbReference type="EMBL" id="JAPESX010001430">
    <property type="protein sequence ID" value="KAJ8114251.1"/>
    <property type="molecule type" value="Genomic_DNA"/>
</dbReference>
<gene>
    <name evidence="1" type="ORF">ONZ43_g4948</name>
</gene>
<dbReference type="Proteomes" id="UP001153334">
    <property type="component" value="Unassembled WGS sequence"/>
</dbReference>
<organism evidence="1 2">
    <name type="scientific">Nemania bipapillata</name>
    <dbReference type="NCBI Taxonomy" id="110536"/>
    <lineage>
        <taxon>Eukaryota</taxon>
        <taxon>Fungi</taxon>
        <taxon>Dikarya</taxon>
        <taxon>Ascomycota</taxon>
        <taxon>Pezizomycotina</taxon>
        <taxon>Sordariomycetes</taxon>
        <taxon>Xylariomycetidae</taxon>
        <taxon>Xylariales</taxon>
        <taxon>Xylariaceae</taxon>
        <taxon>Nemania</taxon>
    </lineage>
</organism>
<comment type="caution">
    <text evidence="1">The sequence shown here is derived from an EMBL/GenBank/DDBJ whole genome shotgun (WGS) entry which is preliminary data.</text>
</comment>
<sequence>MGLQNGIETLLCRAASHVLKRDESEINVEKSLVEQGGDMLSGVFFAGQCRELGLPVDMAYVTSMSMRELARQLVETNPELLRSGTAMDRRSVSVPHTQLQSLYCTFGSSQGFTLDVEAPMSFTDATQMLERLVERHPILGASLEPNRKDSYVLSGITPPPSRTLVPYESDEKAIAQVRKLQEEVSTSSSLVLSVLFFGERSRIRKVGLVAHTAALDAHSWHILLQDIQAYPTRSHDLSTESHTFSDWVERVNQGTRKEIESAVGTGPSVVNSELPPKDPFPQGGVVSSCVFSLSLELTEALHSETYHRTLRTEIHDVIFASLASSFEDQLPGPARHIEIRDGRPHEEDEAWDSVIGCFDELAEIPYHCTGDIVDACRSAKDSRQRSFLSSVHNISSRNNLIFDTTRLRRRKGASSNDVMQSTDEVPGRHAAEAVARSIGGLCMTPFWMDTKLSFLVVCGTEFGGETDLKRNSEKFVSHLQDIVAILPSRRPLPTLSDFPHVSLDYPSLDRLFEQKLLRIAQDPLADIYNIYPCTPIQDNMLMGNSLDKGAYICTFTARASTSGAFASFDAAKWAAAWSRVVEKHSSLRTVFVESESRLGHFDQVVLKKVAPRIDIISRVLEPVKVEFQPFEVPHHLTITQEGPGRCLITLTMSHAITDGHSAEVLLNDLCASAVGPGGTGEKAFSYAEYALSEHQSRETHESDYWQKYLSKTQATLLPVTREKADFHDFDTIHSTMPVNVTSMDRLCRRHKINLASVCQLAWGVVLRSHLGVDDVCFSYISSLRNKPLKGIMTAVGPLITTLLCSMNLEGETDVLDAIRAVNSDYADSLSHEAELSNTTSPRRWSNTVMSFRRRLVQDDGRLQGLSYKLVQGSSPTNYDVSLVITAGQSDLEFMLDYWASRMDRDYAQRLLQNFQEALHSIFRDIGTTVSRLELISEDQKQQILERNSRVPEGLNRCVHELVNERIQGQPSAVAIDAWDGSLTYEELDDRTSHLAQHLVNIGVGPEVPVGVCMDKSKLVPVAMLAILRAGGAVVPIGVGEPIARVQAILADSSPVAVISDGKQVSRLSGLGTQLLNIMDVMADESPNPSSSSSSTTTTTTTTTQETRPKPENTAWIFYTSGSTGTPKGVLVEHRALATSMRAHGIALNLSQEDRVLQFAAHTFDVSLSELFTTLIYGGCVCIPDETNRVNDLAGSVLRLQANVLSLTPSMASTIRPADAPMVRKLILFGEEVRASVLEAWLGKVDIFNAYGPTESSIFASVSKPLQSVEDLANIGFPMNVNFWVTDPQNPGRLCPPGAPGELLIEGPLLARGYLNDEAKTSTAFVHDPAFASLLGLEPGRRFYRTGDIVRQNSDFSTSYLGRRDTQIKIRGQRLDVSEVEHWIIKSLDGVIRAVVGLLPADKKDTLSSGGAILFAAVEFSKHTAFDPLGDKEILPASDELRERLNLLRNTLQAKLSSYMIPTFYIPFRRIPLTSSAKTDRNMVRRLVGELDTAVLQEYVFEDSSDDDQLLLTKTGQKLKALWAVVLGL</sequence>
<proteinExistence type="predicted"/>
<accession>A0ACC2IGI5</accession>
<name>A0ACC2IGI5_9PEZI</name>